<gene>
    <name evidence="1" type="ORF">NCTC10754_04930</name>
</gene>
<dbReference type="EMBL" id="CAACYJ010000040">
    <property type="protein sequence ID" value="VFB22242.1"/>
    <property type="molecule type" value="Genomic_DNA"/>
</dbReference>
<proteinExistence type="predicted"/>
<dbReference type="RefSeq" id="WP_047294698.1">
    <property type="nucleotide sequence ID" value="NZ_CAACYJ010000040.1"/>
</dbReference>
<accession>A0A449IS27</accession>
<evidence type="ECO:0000313" key="2">
    <source>
        <dbReference type="Proteomes" id="UP000330809"/>
    </source>
</evidence>
<organism evidence="1 2">
    <name type="scientific">Pseudomonas fragi</name>
    <dbReference type="NCBI Taxonomy" id="296"/>
    <lineage>
        <taxon>Bacteria</taxon>
        <taxon>Pseudomonadati</taxon>
        <taxon>Pseudomonadota</taxon>
        <taxon>Gammaproteobacteria</taxon>
        <taxon>Pseudomonadales</taxon>
        <taxon>Pseudomonadaceae</taxon>
        <taxon>Pseudomonas</taxon>
    </lineage>
</organism>
<dbReference type="Proteomes" id="UP000330809">
    <property type="component" value="Unassembled WGS sequence"/>
</dbReference>
<protein>
    <submittedName>
        <fullName evidence="1">Putative bacteriophage protein</fullName>
    </submittedName>
</protein>
<dbReference type="PANTHER" id="PTHR36849">
    <property type="entry name" value="CYTOPLASMIC PROTEIN-RELATED"/>
    <property type="match status" value="1"/>
</dbReference>
<dbReference type="InterPro" id="IPR052552">
    <property type="entry name" value="YeaO-like"/>
</dbReference>
<reference evidence="1 2" key="1">
    <citation type="submission" date="2019-02" db="EMBL/GenBank/DDBJ databases">
        <authorList>
            <consortium name="Pathogen Informatics"/>
        </authorList>
    </citation>
    <scope>NUCLEOTIDE SEQUENCE [LARGE SCALE GENOMIC DNA]</scope>
    <source>
        <strain evidence="1 2">3012STDY7103891</strain>
    </source>
</reference>
<dbReference type="Pfam" id="PF22752">
    <property type="entry name" value="DUF488-N3i"/>
    <property type="match status" value="1"/>
</dbReference>
<dbReference type="PANTHER" id="PTHR36849:SF1">
    <property type="entry name" value="CYTOPLASMIC PROTEIN"/>
    <property type="match status" value="1"/>
</dbReference>
<evidence type="ECO:0000313" key="1">
    <source>
        <dbReference type="EMBL" id="VFB22242.1"/>
    </source>
</evidence>
<sequence length="118" mass="13631">MSVMLKRAYEQPSDTDGQRILVDRLWPRGVAKAKARIDLWLKEVAPSTELRQWFGHAPEKWPEFKKRYCEELKNNPALSQLQQQAQQGDITLIYAAKDQSHNEAVVLKEMLEGRLVLG</sequence>
<name>A0A449IS27_PSEFR</name>
<dbReference type="AlphaFoldDB" id="A0A449IS27"/>